<protein>
    <recommendedName>
        <fullName evidence="3">DUF6533 domain-containing protein</fullName>
    </recommendedName>
</protein>
<feature type="transmembrane region" description="Helical" evidence="2">
    <location>
        <begin position="95"/>
        <end position="114"/>
    </location>
</feature>
<feature type="domain" description="DUF6533" evidence="3">
    <location>
        <begin position="1"/>
        <end position="40"/>
    </location>
</feature>
<sequence length="357" mass="39307">MLYYDYLLTLPREIQFLWPPHNKQGWFTFACFLNRYLPVIGLVPVAVSYFIQVTPAFCEGLHTYREWFVMVVQTHAGTLCMLRVYALYGRSQRVLGVLLFLGTGSIVTALAALFSSRHSGGETIPVISSFAGCAQFTPRIGGRFAAIAWTGVLGFDSVIFSLTLYKAFTIGRGVRLLNVIVRDGTMYFSALFFMNLGNIMTLRFAPPLLETSTTTFTNVISTTLVTRLVLNLRERALSQLPTTVETERRWQAGLPVARRPMTSIQNPSSVRPNRSKATGEMVAVLAVGESRSQTRSADAIGYETERRFQVARQPSTSVRSPSSVRQNRSAGETASVGTAGASGRGADETRVGSQSSR</sequence>
<dbReference type="OrthoDB" id="2686513at2759"/>
<organism evidence="4 5">
    <name type="scientific">Russula ochroleuca</name>
    <dbReference type="NCBI Taxonomy" id="152965"/>
    <lineage>
        <taxon>Eukaryota</taxon>
        <taxon>Fungi</taxon>
        <taxon>Dikarya</taxon>
        <taxon>Basidiomycota</taxon>
        <taxon>Agaricomycotina</taxon>
        <taxon>Agaricomycetes</taxon>
        <taxon>Russulales</taxon>
        <taxon>Russulaceae</taxon>
        <taxon>Russula</taxon>
    </lineage>
</organism>
<dbReference type="EMBL" id="WHVB01000046">
    <property type="protein sequence ID" value="KAF8465581.1"/>
    <property type="molecule type" value="Genomic_DNA"/>
</dbReference>
<feature type="transmembrane region" description="Helical" evidence="2">
    <location>
        <begin position="186"/>
        <end position="205"/>
    </location>
</feature>
<dbReference type="Pfam" id="PF20151">
    <property type="entry name" value="DUF6533"/>
    <property type="match status" value="1"/>
</dbReference>
<keyword evidence="2" id="KW-0812">Transmembrane</keyword>
<dbReference type="Proteomes" id="UP000759537">
    <property type="component" value="Unassembled WGS sequence"/>
</dbReference>
<feature type="compositionally biased region" description="Polar residues" evidence="1">
    <location>
        <begin position="327"/>
        <end position="336"/>
    </location>
</feature>
<keyword evidence="5" id="KW-1185">Reference proteome</keyword>
<feature type="region of interest" description="Disordered" evidence="1">
    <location>
        <begin position="294"/>
        <end position="357"/>
    </location>
</feature>
<evidence type="ECO:0000259" key="3">
    <source>
        <dbReference type="Pfam" id="PF20151"/>
    </source>
</evidence>
<evidence type="ECO:0000256" key="2">
    <source>
        <dbReference type="SAM" id="Phobius"/>
    </source>
</evidence>
<comment type="caution">
    <text evidence="4">The sequence shown here is derived from an EMBL/GenBank/DDBJ whole genome shotgun (WGS) entry which is preliminary data.</text>
</comment>
<feature type="compositionally biased region" description="Low complexity" evidence="1">
    <location>
        <begin position="313"/>
        <end position="326"/>
    </location>
</feature>
<evidence type="ECO:0000256" key="1">
    <source>
        <dbReference type="SAM" id="MobiDB-lite"/>
    </source>
</evidence>
<keyword evidence="2" id="KW-1133">Transmembrane helix</keyword>
<feature type="transmembrane region" description="Helical" evidence="2">
    <location>
        <begin position="67"/>
        <end position="88"/>
    </location>
</feature>
<reference evidence="4" key="2">
    <citation type="journal article" date="2020" name="Nat. Commun.">
        <title>Large-scale genome sequencing of mycorrhizal fungi provides insights into the early evolution of symbiotic traits.</title>
        <authorList>
            <person name="Miyauchi S."/>
            <person name="Kiss E."/>
            <person name="Kuo A."/>
            <person name="Drula E."/>
            <person name="Kohler A."/>
            <person name="Sanchez-Garcia M."/>
            <person name="Morin E."/>
            <person name="Andreopoulos B."/>
            <person name="Barry K.W."/>
            <person name="Bonito G."/>
            <person name="Buee M."/>
            <person name="Carver A."/>
            <person name="Chen C."/>
            <person name="Cichocki N."/>
            <person name="Clum A."/>
            <person name="Culley D."/>
            <person name="Crous P.W."/>
            <person name="Fauchery L."/>
            <person name="Girlanda M."/>
            <person name="Hayes R.D."/>
            <person name="Keri Z."/>
            <person name="LaButti K."/>
            <person name="Lipzen A."/>
            <person name="Lombard V."/>
            <person name="Magnuson J."/>
            <person name="Maillard F."/>
            <person name="Murat C."/>
            <person name="Nolan M."/>
            <person name="Ohm R.A."/>
            <person name="Pangilinan J."/>
            <person name="Pereira M.F."/>
            <person name="Perotto S."/>
            <person name="Peter M."/>
            <person name="Pfister S."/>
            <person name="Riley R."/>
            <person name="Sitrit Y."/>
            <person name="Stielow J.B."/>
            <person name="Szollosi G."/>
            <person name="Zifcakova L."/>
            <person name="Stursova M."/>
            <person name="Spatafora J.W."/>
            <person name="Tedersoo L."/>
            <person name="Vaario L.M."/>
            <person name="Yamada A."/>
            <person name="Yan M."/>
            <person name="Wang P."/>
            <person name="Xu J."/>
            <person name="Bruns T."/>
            <person name="Baldrian P."/>
            <person name="Vilgalys R."/>
            <person name="Dunand C."/>
            <person name="Henrissat B."/>
            <person name="Grigoriev I.V."/>
            <person name="Hibbett D."/>
            <person name="Nagy L.G."/>
            <person name="Martin F.M."/>
        </authorList>
    </citation>
    <scope>NUCLEOTIDE SEQUENCE</scope>
    <source>
        <strain evidence="4">Prilba</strain>
    </source>
</reference>
<dbReference type="InterPro" id="IPR045340">
    <property type="entry name" value="DUF6533"/>
</dbReference>
<proteinExistence type="predicted"/>
<evidence type="ECO:0000313" key="4">
    <source>
        <dbReference type="EMBL" id="KAF8465581.1"/>
    </source>
</evidence>
<dbReference type="AlphaFoldDB" id="A0A9P5MQA0"/>
<feature type="transmembrane region" description="Helical" evidence="2">
    <location>
        <begin position="144"/>
        <end position="165"/>
    </location>
</feature>
<gene>
    <name evidence="4" type="ORF">DFH94DRAFT_782722</name>
</gene>
<accession>A0A9P5MQA0</accession>
<keyword evidence="2" id="KW-0472">Membrane</keyword>
<evidence type="ECO:0000313" key="5">
    <source>
        <dbReference type="Proteomes" id="UP000759537"/>
    </source>
</evidence>
<reference evidence="4" key="1">
    <citation type="submission" date="2019-10" db="EMBL/GenBank/DDBJ databases">
        <authorList>
            <consortium name="DOE Joint Genome Institute"/>
            <person name="Kuo A."/>
            <person name="Miyauchi S."/>
            <person name="Kiss E."/>
            <person name="Drula E."/>
            <person name="Kohler A."/>
            <person name="Sanchez-Garcia M."/>
            <person name="Andreopoulos B."/>
            <person name="Barry K.W."/>
            <person name="Bonito G."/>
            <person name="Buee M."/>
            <person name="Carver A."/>
            <person name="Chen C."/>
            <person name="Cichocki N."/>
            <person name="Clum A."/>
            <person name="Culley D."/>
            <person name="Crous P.W."/>
            <person name="Fauchery L."/>
            <person name="Girlanda M."/>
            <person name="Hayes R."/>
            <person name="Keri Z."/>
            <person name="LaButti K."/>
            <person name="Lipzen A."/>
            <person name="Lombard V."/>
            <person name="Magnuson J."/>
            <person name="Maillard F."/>
            <person name="Morin E."/>
            <person name="Murat C."/>
            <person name="Nolan M."/>
            <person name="Ohm R."/>
            <person name="Pangilinan J."/>
            <person name="Pereira M."/>
            <person name="Perotto S."/>
            <person name="Peter M."/>
            <person name="Riley R."/>
            <person name="Sitrit Y."/>
            <person name="Stielow B."/>
            <person name="Szollosi G."/>
            <person name="Zifcakova L."/>
            <person name="Stursova M."/>
            <person name="Spatafora J.W."/>
            <person name="Tedersoo L."/>
            <person name="Vaario L.-M."/>
            <person name="Yamada A."/>
            <person name="Yan M."/>
            <person name="Wang P."/>
            <person name="Xu J."/>
            <person name="Bruns T."/>
            <person name="Baldrian P."/>
            <person name="Vilgalys R."/>
            <person name="Henrissat B."/>
            <person name="Grigoriev I.V."/>
            <person name="Hibbett D."/>
            <person name="Nagy L.G."/>
            <person name="Martin F.M."/>
        </authorList>
    </citation>
    <scope>NUCLEOTIDE SEQUENCE</scope>
    <source>
        <strain evidence="4">Prilba</strain>
    </source>
</reference>
<name>A0A9P5MQA0_9AGAM</name>
<feature type="transmembrane region" description="Helical" evidence="2">
    <location>
        <begin position="26"/>
        <end position="47"/>
    </location>
</feature>